<dbReference type="Proteomes" id="UP001066276">
    <property type="component" value="Chromosome 3_2"/>
</dbReference>
<dbReference type="EMBL" id="JANPWB010000006">
    <property type="protein sequence ID" value="KAJ1177354.1"/>
    <property type="molecule type" value="Genomic_DNA"/>
</dbReference>
<dbReference type="AlphaFoldDB" id="A0AAV7TN39"/>
<protein>
    <submittedName>
        <fullName evidence="2">Uncharacterized protein</fullName>
    </submittedName>
</protein>
<reference evidence="2" key="1">
    <citation type="journal article" date="2022" name="bioRxiv">
        <title>Sequencing and chromosome-scale assembly of the giantPleurodeles waltlgenome.</title>
        <authorList>
            <person name="Brown T."/>
            <person name="Elewa A."/>
            <person name="Iarovenko S."/>
            <person name="Subramanian E."/>
            <person name="Araus A.J."/>
            <person name="Petzold A."/>
            <person name="Susuki M."/>
            <person name="Suzuki K.-i.T."/>
            <person name="Hayashi T."/>
            <person name="Toyoda A."/>
            <person name="Oliveira C."/>
            <person name="Osipova E."/>
            <person name="Leigh N.D."/>
            <person name="Simon A."/>
            <person name="Yun M.H."/>
        </authorList>
    </citation>
    <scope>NUCLEOTIDE SEQUENCE</scope>
    <source>
        <strain evidence="2">20211129_DDA</strain>
        <tissue evidence="2">Liver</tissue>
    </source>
</reference>
<evidence type="ECO:0000313" key="3">
    <source>
        <dbReference type="Proteomes" id="UP001066276"/>
    </source>
</evidence>
<name>A0AAV7TN39_PLEWA</name>
<evidence type="ECO:0000313" key="2">
    <source>
        <dbReference type="EMBL" id="KAJ1177354.1"/>
    </source>
</evidence>
<keyword evidence="3" id="KW-1185">Reference proteome</keyword>
<gene>
    <name evidence="2" type="ORF">NDU88_002613</name>
</gene>
<proteinExistence type="predicted"/>
<feature type="compositionally biased region" description="Low complexity" evidence="1">
    <location>
        <begin position="91"/>
        <end position="106"/>
    </location>
</feature>
<evidence type="ECO:0000256" key="1">
    <source>
        <dbReference type="SAM" id="MobiDB-lite"/>
    </source>
</evidence>
<comment type="caution">
    <text evidence="2">The sequence shown here is derived from an EMBL/GenBank/DDBJ whole genome shotgun (WGS) entry which is preliminary data.</text>
</comment>
<feature type="region of interest" description="Disordered" evidence="1">
    <location>
        <begin position="80"/>
        <end position="106"/>
    </location>
</feature>
<sequence length="106" mass="11437">METSHLRDNHVAGGASLLAWDPVQPGIRPSYPHDRLHQPRELLELLHPSSCMRSPGARLHCLRLLIPKAVSACALRTLKGTLPRPPGRVTGAAHRSAAPARGAHAE</sequence>
<accession>A0AAV7TN39</accession>
<organism evidence="2 3">
    <name type="scientific">Pleurodeles waltl</name>
    <name type="common">Iberian ribbed newt</name>
    <dbReference type="NCBI Taxonomy" id="8319"/>
    <lineage>
        <taxon>Eukaryota</taxon>
        <taxon>Metazoa</taxon>
        <taxon>Chordata</taxon>
        <taxon>Craniata</taxon>
        <taxon>Vertebrata</taxon>
        <taxon>Euteleostomi</taxon>
        <taxon>Amphibia</taxon>
        <taxon>Batrachia</taxon>
        <taxon>Caudata</taxon>
        <taxon>Salamandroidea</taxon>
        <taxon>Salamandridae</taxon>
        <taxon>Pleurodelinae</taxon>
        <taxon>Pleurodeles</taxon>
    </lineage>
</organism>